<proteinExistence type="predicted"/>
<gene>
    <name evidence="2" type="ORF">EK21DRAFT_26074</name>
</gene>
<dbReference type="EMBL" id="ML978275">
    <property type="protein sequence ID" value="KAF2025082.1"/>
    <property type="molecule type" value="Genomic_DNA"/>
</dbReference>
<feature type="non-terminal residue" evidence="2">
    <location>
        <position position="1"/>
    </location>
</feature>
<organism evidence="2 3">
    <name type="scientific">Setomelanomma holmii</name>
    <dbReference type="NCBI Taxonomy" id="210430"/>
    <lineage>
        <taxon>Eukaryota</taxon>
        <taxon>Fungi</taxon>
        <taxon>Dikarya</taxon>
        <taxon>Ascomycota</taxon>
        <taxon>Pezizomycotina</taxon>
        <taxon>Dothideomycetes</taxon>
        <taxon>Pleosporomycetidae</taxon>
        <taxon>Pleosporales</taxon>
        <taxon>Pleosporineae</taxon>
        <taxon>Phaeosphaeriaceae</taxon>
        <taxon>Setomelanomma</taxon>
    </lineage>
</organism>
<dbReference type="InterPro" id="IPR001810">
    <property type="entry name" value="F-box_dom"/>
</dbReference>
<dbReference type="AlphaFoldDB" id="A0A9P4LHZ7"/>
<keyword evidence="3" id="KW-1185">Reference proteome</keyword>
<evidence type="ECO:0000313" key="2">
    <source>
        <dbReference type="EMBL" id="KAF2025082.1"/>
    </source>
</evidence>
<dbReference type="Proteomes" id="UP000799777">
    <property type="component" value="Unassembled WGS sequence"/>
</dbReference>
<evidence type="ECO:0000259" key="1">
    <source>
        <dbReference type="PROSITE" id="PS50181"/>
    </source>
</evidence>
<sequence length="99" mass="11183">LPEELLDRILYFTDDATIHALTLVSKTLNRIATPYLYTHITLTPSSLPYLRPLAVLLWTSTKHASLVQSFSVRKAYGQNLLPWPDHPGVDLEAVIRSQV</sequence>
<dbReference type="InterPro" id="IPR036047">
    <property type="entry name" value="F-box-like_dom_sf"/>
</dbReference>
<reference evidence="2" key="1">
    <citation type="journal article" date="2020" name="Stud. Mycol.">
        <title>101 Dothideomycetes genomes: a test case for predicting lifestyles and emergence of pathogens.</title>
        <authorList>
            <person name="Haridas S."/>
            <person name="Albert R."/>
            <person name="Binder M."/>
            <person name="Bloem J."/>
            <person name="Labutti K."/>
            <person name="Salamov A."/>
            <person name="Andreopoulos B."/>
            <person name="Baker S."/>
            <person name="Barry K."/>
            <person name="Bills G."/>
            <person name="Bluhm B."/>
            <person name="Cannon C."/>
            <person name="Castanera R."/>
            <person name="Culley D."/>
            <person name="Daum C."/>
            <person name="Ezra D."/>
            <person name="Gonzalez J."/>
            <person name="Henrissat B."/>
            <person name="Kuo A."/>
            <person name="Liang C."/>
            <person name="Lipzen A."/>
            <person name="Lutzoni F."/>
            <person name="Magnuson J."/>
            <person name="Mondo S."/>
            <person name="Nolan M."/>
            <person name="Ohm R."/>
            <person name="Pangilinan J."/>
            <person name="Park H.-J."/>
            <person name="Ramirez L."/>
            <person name="Alfaro M."/>
            <person name="Sun H."/>
            <person name="Tritt A."/>
            <person name="Yoshinaga Y."/>
            <person name="Zwiers L.-H."/>
            <person name="Turgeon B."/>
            <person name="Goodwin S."/>
            <person name="Spatafora J."/>
            <person name="Crous P."/>
            <person name="Grigoriev I."/>
        </authorList>
    </citation>
    <scope>NUCLEOTIDE SEQUENCE</scope>
    <source>
        <strain evidence="2">CBS 110217</strain>
    </source>
</reference>
<comment type="caution">
    <text evidence="2">The sequence shown here is derived from an EMBL/GenBank/DDBJ whole genome shotgun (WGS) entry which is preliminary data.</text>
</comment>
<dbReference type="SUPFAM" id="SSF81383">
    <property type="entry name" value="F-box domain"/>
    <property type="match status" value="1"/>
</dbReference>
<accession>A0A9P4LHZ7</accession>
<feature type="domain" description="F-box" evidence="1">
    <location>
        <begin position="1"/>
        <end position="40"/>
    </location>
</feature>
<dbReference type="CDD" id="cd09917">
    <property type="entry name" value="F-box_SF"/>
    <property type="match status" value="1"/>
</dbReference>
<name>A0A9P4LHZ7_9PLEO</name>
<dbReference type="Pfam" id="PF12937">
    <property type="entry name" value="F-box-like"/>
    <property type="match status" value="1"/>
</dbReference>
<feature type="non-terminal residue" evidence="2">
    <location>
        <position position="99"/>
    </location>
</feature>
<dbReference type="PROSITE" id="PS50181">
    <property type="entry name" value="FBOX"/>
    <property type="match status" value="1"/>
</dbReference>
<protein>
    <recommendedName>
        <fullName evidence="1">F-box domain-containing protein</fullName>
    </recommendedName>
</protein>
<dbReference type="OrthoDB" id="5130616at2759"/>
<evidence type="ECO:0000313" key="3">
    <source>
        <dbReference type="Proteomes" id="UP000799777"/>
    </source>
</evidence>